<accession>A0A9P7Z7F3</accession>
<keyword evidence="2" id="KW-1185">Reference proteome</keyword>
<evidence type="ECO:0000313" key="1">
    <source>
        <dbReference type="EMBL" id="KAG9246682.1"/>
    </source>
</evidence>
<dbReference type="OrthoDB" id="1744869at2759"/>
<name>A0A9P7Z7F3_9HELO</name>
<organism evidence="1 2">
    <name type="scientific">Calycina marina</name>
    <dbReference type="NCBI Taxonomy" id="1763456"/>
    <lineage>
        <taxon>Eukaryota</taxon>
        <taxon>Fungi</taxon>
        <taxon>Dikarya</taxon>
        <taxon>Ascomycota</taxon>
        <taxon>Pezizomycotina</taxon>
        <taxon>Leotiomycetes</taxon>
        <taxon>Helotiales</taxon>
        <taxon>Pezizellaceae</taxon>
        <taxon>Calycina</taxon>
    </lineage>
</organism>
<sequence>MGQPSLRASSGLRFFTWSTQKTFYRTQRNSSTASATVINHRPWNPTPPRQLTLEIKFPASTSKESIVSSLTEHLLHKKTRHYQWPRFFHLTPGGKSDHILVILATPTFASWLEDYNTFMPLVLKKWRHSLLPYRGSGRQNQKNNTGTFEEFADADWKFNVVCACVDGIASVEASGAIAASEGFSFMQARTSGIAPKLWESQTASERNPLPSTLTFVSESNVHDDATKQCYTVTLPLAKTLFTNGKMSTLIASQWVSNGDGFDRVRTEEKSNVNLETLEGLGSVYIPAIQLTPARMISSGMGNIVRQVERDGVSIPASEELEASIDAYLEKTQKEKSAVQVWALIIPASKVSEECLEDGSSVRYNSDQIVQNLDSESRNDFIGDWIKSGATLCRIFSGGGGWGAKKGLLSLDPQTAYRESPDSEMKYSGGSVEDQRALALGNLANTDSYIQFFAAQAPESRADEHMKSNFMPLAPSDSEKKSRPSARTSLVLGSVPSTIDKVPGTQTTSIQSDYDTAAFPRKGHFGAVSESGLYVDTQRSSVVDKDTVHTKIDLPYSSLRWSFTEALTGPVVGLKEKELNG</sequence>
<evidence type="ECO:0000313" key="2">
    <source>
        <dbReference type="Proteomes" id="UP000887226"/>
    </source>
</evidence>
<dbReference type="EMBL" id="MU253796">
    <property type="protein sequence ID" value="KAG9246682.1"/>
    <property type="molecule type" value="Genomic_DNA"/>
</dbReference>
<dbReference type="AlphaFoldDB" id="A0A9P7Z7F3"/>
<reference evidence="1" key="1">
    <citation type="journal article" date="2021" name="IMA Fungus">
        <title>Genomic characterization of three marine fungi, including Emericellopsis atlantica sp. nov. with signatures of a generalist lifestyle and marine biomass degradation.</title>
        <authorList>
            <person name="Hagestad O.C."/>
            <person name="Hou L."/>
            <person name="Andersen J.H."/>
            <person name="Hansen E.H."/>
            <person name="Altermark B."/>
            <person name="Li C."/>
            <person name="Kuhnert E."/>
            <person name="Cox R.J."/>
            <person name="Crous P.W."/>
            <person name="Spatafora J.W."/>
            <person name="Lail K."/>
            <person name="Amirebrahimi M."/>
            <person name="Lipzen A."/>
            <person name="Pangilinan J."/>
            <person name="Andreopoulos W."/>
            <person name="Hayes R.D."/>
            <person name="Ng V."/>
            <person name="Grigoriev I.V."/>
            <person name="Jackson S.A."/>
            <person name="Sutton T.D.S."/>
            <person name="Dobson A.D.W."/>
            <person name="Rama T."/>
        </authorList>
    </citation>
    <scope>NUCLEOTIDE SEQUENCE</scope>
    <source>
        <strain evidence="1">TRa3180A</strain>
    </source>
</reference>
<proteinExistence type="predicted"/>
<comment type="caution">
    <text evidence="1">The sequence shown here is derived from an EMBL/GenBank/DDBJ whole genome shotgun (WGS) entry which is preliminary data.</text>
</comment>
<protein>
    <recommendedName>
        <fullName evidence="3">V-type c subunit family protein</fullName>
    </recommendedName>
</protein>
<dbReference type="Proteomes" id="UP000887226">
    <property type="component" value="Unassembled WGS sequence"/>
</dbReference>
<evidence type="ECO:0008006" key="3">
    <source>
        <dbReference type="Google" id="ProtNLM"/>
    </source>
</evidence>
<gene>
    <name evidence="1" type="ORF">BJ878DRAFT_455799</name>
</gene>